<dbReference type="AlphaFoldDB" id="A0A2G8LGB2"/>
<name>A0A2G8LGB2_STIJA</name>
<feature type="region of interest" description="Disordered" evidence="1">
    <location>
        <begin position="35"/>
        <end position="58"/>
    </location>
</feature>
<organism evidence="2 3">
    <name type="scientific">Stichopus japonicus</name>
    <name type="common">Sea cucumber</name>
    <dbReference type="NCBI Taxonomy" id="307972"/>
    <lineage>
        <taxon>Eukaryota</taxon>
        <taxon>Metazoa</taxon>
        <taxon>Echinodermata</taxon>
        <taxon>Eleutherozoa</taxon>
        <taxon>Echinozoa</taxon>
        <taxon>Holothuroidea</taxon>
        <taxon>Aspidochirotacea</taxon>
        <taxon>Aspidochirotida</taxon>
        <taxon>Stichopodidae</taxon>
        <taxon>Apostichopus</taxon>
    </lineage>
</organism>
<evidence type="ECO:0000256" key="1">
    <source>
        <dbReference type="SAM" id="MobiDB-lite"/>
    </source>
</evidence>
<reference evidence="2 3" key="1">
    <citation type="journal article" date="2017" name="PLoS Biol.">
        <title>The sea cucumber genome provides insights into morphological evolution and visceral regeneration.</title>
        <authorList>
            <person name="Zhang X."/>
            <person name="Sun L."/>
            <person name="Yuan J."/>
            <person name="Sun Y."/>
            <person name="Gao Y."/>
            <person name="Zhang L."/>
            <person name="Li S."/>
            <person name="Dai H."/>
            <person name="Hamel J.F."/>
            <person name="Liu C."/>
            <person name="Yu Y."/>
            <person name="Liu S."/>
            <person name="Lin W."/>
            <person name="Guo K."/>
            <person name="Jin S."/>
            <person name="Xu P."/>
            <person name="Storey K.B."/>
            <person name="Huan P."/>
            <person name="Zhang T."/>
            <person name="Zhou Y."/>
            <person name="Zhang J."/>
            <person name="Lin C."/>
            <person name="Li X."/>
            <person name="Xing L."/>
            <person name="Huo D."/>
            <person name="Sun M."/>
            <person name="Wang L."/>
            <person name="Mercier A."/>
            <person name="Li F."/>
            <person name="Yang H."/>
            <person name="Xiang J."/>
        </authorList>
    </citation>
    <scope>NUCLEOTIDE SEQUENCE [LARGE SCALE GENOMIC DNA]</scope>
    <source>
        <strain evidence="2">Shaxun</strain>
        <tissue evidence="2">Muscle</tissue>
    </source>
</reference>
<comment type="caution">
    <text evidence="2">The sequence shown here is derived from an EMBL/GenBank/DDBJ whole genome shotgun (WGS) entry which is preliminary data.</text>
</comment>
<sequence length="58" mass="6420">MMEDCSLDQQLASDIIEQLADENVDQIEITIVQAEDGSYGDQNHPSIINIQSAENTEP</sequence>
<evidence type="ECO:0000313" key="3">
    <source>
        <dbReference type="Proteomes" id="UP000230750"/>
    </source>
</evidence>
<accession>A0A2G8LGB2</accession>
<feature type="compositionally biased region" description="Polar residues" evidence="1">
    <location>
        <begin position="40"/>
        <end position="58"/>
    </location>
</feature>
<protein>
    <submittedName>
        <fullName evidence="2">Uncharacterized protein</fullName>
    </submittedName>
</protein>
<keyword evidence="3" id="KW-1185">Reference proteome</keyword>
<dbReference type="Proteomes" id="UP000230750">
    <property type="component" value="Unassembled WGS sequence"/>
</dbReference>
<dbReference type="EMBL" id="MRZV01000087">
    <property type="protein sequence ID" value="PIK59272.1"/>
    <property type="molecule type" value="Genomic_DNA"/>
</dbReference>
<proteinExistence type="predicted"/>
<gene>
    <name evidence="2" type="ORF">BSL78_03782</name>
</gene>
<evidence type="ECO:0000313" key="2">
    <source>
        <dbReference type="EMBL" id="PIK59272.1"/>
    </source>
</evidence>